<organism evidence="2 3">
    <name type="scientific">Natrinema soli</name>
    <dbReference type="NCBI Taxonomy" id="1930624"/>
    <lineage>
        <taxon>Archaea</taxon>
        <taxon>Methanobacteriati</taxon>
        <taxon>Methanobacteriota</taxon>
        <taxon>Stenosarchaea group</taxon>
        <taxon>Halobacteria</taxon>
        <taxon>Halobacteriales</taxon>
        <taxon>Natrialbaceae</taxon>
        <taxon>Natrinema</taxon>
    </lineage>
</organism>
<dbReference type="Proteomes" id="UP001596383">
    <property type="component" value="Unassembled WGS sequence"/>
</dbReference>
<name>A0ABD5STV1_9EURY</name>
<evidence type="ECO:0000313" key="3">
    <source>
        <dbReference type="Proteomes" id="UP001596383"/>
    </source>
</evidence>
<feature type="non-terminal residue" evidence="2">
    <location>
        <position position="97"/>
    </location>
</feature>
<gene>
    <name evidence="2" type="ORF">ACFQE6_26675</name>
</gene>
<evidence type="ECO:0000313" key="2">
    <source>
        <dbReference type="EMBL" id="MFC6768459.1"/>
    </source>
</evidence>
<feature type="transmembrane region" description="Helical" evidence="1">
    <location>
        <begin position="24"/>
        <end position="50"/>
    </location>
</feature>
<reference evidence="2 3" key="1">
    <citation type="journal article" date="2019" name="Int. J. Syst. Evol. Microbiol.">
        <title>The Global Catalogue of Microorganisms (GCM) 10K type strain sequencing project: providing services to taxonomists for standard genome sequencing and annotation.</title>
        <authorList>
            <consortium name="The Broad Institute Genomics Platform"/>
            <consortium name="The Broad Institute Genome Sequencing Center for Infectious Disease"/>
            <person name="Wu L."/>
            <person name="Ma J."/>
        </authorList>
    </citation>
    <scope>NUCLEOTIDE SEQUENCE [LARGE SCALE GENOMIC DNA]</scope>
    <source>
        <strain evidence="2 3">LMG 29247</strain>
    </source>
</reference>
<keyword evidence="3" id="KW-1185">Reference proteome</keyword>
<keyword evidence="1" id="KW-0812">Transmembrane</keyword>
<accession>A0ABD5STV1</accession>
<proteinExistence type="predicted"/>
<sequence length="97" mass="10340">MSLSDFVAAVVAVLRRRPADLLPLYLLGVAIPAIVRVVPFLAIGIAYLYLSRSGRLESIQALAAELDSPPSPDADPEAFDAWASGLEPIVDQLLTLP</sequence>
<evidence type="ECO:0000256" key="1">
    <source>
        <dbReference type="SAM" id="Phobius"/>
    </source>
</evidence>
<protein>
    <submittedName>
        <fullName evidence="2">Stage II sporulation protein M</fullName>
    </submittedName>
</protein>
<keyword evidence="1" id="KW-1133">Transmembrane helix</keyword>
<dbReference type="EMBL" id="JBHSWV010000560">
    <property type="protein sequence ID" value="MFC6768459.1"/>
    <property type="molecule type" value="Genomic_DNA"/>
</dbReference>
<keyword evidence="1" id="KW-0472">Membrane</keyword>
<dbReference type="AlphaFoldDB" id="A0ABD5STV1"/>
<comment type="caution">
    <text evidence="2">The sequence shown here is derived from an EMBL/GenBank/DDBJ whole genome shotgun (WGS) entry which is preliminary data.</text>
</comment>